<comment type="similarity">
    <text evidence="1">Belongs to the C/M/P thioester hydrolase family.</text>
</comment>
<evidence type="ECO:0000256" key="2">
    <source>
        <dbReference type="SAM" id="Coils"/>
    </source>
</evidence>
<dbReference type="RefSeq" id="XP_060389337.1">
    <property type="nucleotide sequence ID" value="XM_060528786.1"/>
</dbReference>
<dbReference type="Proteomes" id="UP001227543">
    <property type="component" value="Unassembled WGS sequence"/>
</dbReference>
<name>A0ABQ9T8A7_9PEZI</name>
<reference evidence="4 5" key="1">
    <citation type="submission" date="2016-10" db="EMBL/GenBank/DDBJ databases">
        <title>The genome sequence of Colletotrichum fioriniae PJ7.</title>
        <authorList>
            <person name="Baroncelli R."/>
        </authorList>
    </citation>
    <scope>NUCLEOTIDE SEQUENCE [LARGE SCALE GENOMIC DNA]</scope>
    <source>
        <strain evidence="4 5">Tom-12</strain>
    </source>
</reference>
<dbReference type="InterPro" id="IPR029069">
    <property type="entry name" value="HotDog_dom_sf"/>
</dbReference>
<accession>A0ABQ9T8A7</accession>
<dbReference type="SUPFAM" id="SSF54637">
    <property type="entry name" value="Thioesterase/thiol ester dehydrase-isomerase"/>
    <property type="match status" value="2"/>
</dbReference>
<proteinExistence type="inferred from homology"/>
<dbReference type="PANTHER" id="PTHR11066:SF64">
    <property type="entry name" value="ACYL-COA THIOESTERASE (AFU_ORTHOLOGUE AFUA_1G12060)"/>
    <property type="match status" value="1"/>
</dbReference>
<evidence type="ECO:0000313" key="4">
    <source>
        <dbReference type="EMBL" id="KAK1732016.1"/>
    </source>
</evidence>
<gene>
    <name evidence="4" type="ORF">CTAM01_12781</name>
</gene>
<keyword evidence="2" id="KW-0175">Coiled coil</keyword>
<protein>
    <submittedName>
        <fullName evidence="4">Acyl-CoA thioesterase II</fullName>
    </submittedName>
</protein>
<dbReference type="GeneID" id="85413024"/>
<dbReference type="Gene3D" id="2.40.160.210">
    <property type="entry name" value="Acyl-CoA thioesterase, double hotdog domain"/>
    <property type="match status" value="1"/>
</dbReference>
<feature type="region of interest" description="Disordered" evidence="3">
    <location>
        <begin position="752"/>
        <end position="791"/>
    </location>
</feature>
<dbReference type="InterPro" id="IPR042171">
    <property type="entry name" value="Acyl-CoA_hotdog"/>
</dbReference>
<dbReference type="CDD" id="cd03445">
    <property type="entry name" value="Thioesterase_II_repeat2"/>
    <property type="match status" value="1"/>
</dbReference>
<sequence>MSKLLFDDVMALALLPTTSNHTTTTGGIVKRYMSLYPAWVPGSELVGGKGRGSKADPRAAYGGHVYCQAPLAASRAVKEEEPEGSGTQSGGFGLHAIQGVFSAAAKSDRPFIYEVTVLSTSRTFCSRLVTVRQPKETSKRGHYEDNFLLEDAEGLLGDICFSCICTFKRPEEARIVSQEEPPHKRFAEILSTKSPQDWPFAPAVDVEEIKAMFPDVGQTTFPIVDMHKVDLTAYNEGKPVSERKELLLYRLKGPLPADDPNSHVAVHAFESDRNGLLMIGNHVGLGWSLGTAASLTYKFVVHVNVDQAVMKDDGWWIQEASFPRTGHGRGDSEARMDPTSPSYNSAPVRRSQLLTSISELRQGIQAAEAEIDRIENRISYKEDWLKELKSERIAADIPKPAIDKAIKQTQALIKEIEETLIAKTDEIARLKSKLKKKETKLAAIPQIESSSAPNPKDNEDAAALLEVTATPVNAIFTISEDGKTYLNPPMLRGVPVAPISETGSYWNPLWKKFAEAVNEEKVERDYQEYLLIRHQRMLQGPLPASEDDPEHVFKRYQRSLRQAKFTTQWFNPGHTIHPNQLMAKEHLPETGICDNYVLYKICNILSRLNAMYERGELGMPPIHFLMWRMSVSLERFPHDPMKSFWRVMVDKNHGAYDSILRQAEIRGAQHTGDYNFYLGRWKQASSAREQTHSSALTGSRSAAPDAGIAQPRAGFHEAFFQQQQQQQQQQNLCEPDSNLTLNPTEALRLQMQMQTSSTQEERRHVSDRRKTHHSLEAFDTSTSDHDGSYSRPAKRLRQLPLFTEDRLAVRSRPSAESMVSSHSLIGPIMETEPSMDLEAEIGHGAHTRTSTFGVVDAPMEDELQLDSFEKSMADDDDLATEATAPIPQTTSVETPVDNREWIDMFVGSEEIRRQIQPTNMEAIRASVGESPFPKDTGRRVSHGFVFPWYHSEEAQKLDELGFPF</sequence>
<feature type="coiled-coil region" evidence="2">
    <location>
        <begin position="406"/>
        <end position="440"/>
    </location>
</feature>
<evidence type="ECO:0000313" key="5">
    <source>
        <dbReference type="Proteomes" id="UP001227543"/>
    </source>
</evidence>
<keyword evidence="5" id="KW-1185">Reference proteome</keyword>
<feature type="coiled-coil region" evidence="2">
    <location>
        <begin position="350"/>
        <end position="377"/>
    </location>
</feature>
<dbReference type="EMBL" id="MLFU01000082">
    <property type="protein sequence ID" value="KAK1732016.1"/>
    <property type="molecule type" value="Genomic_DNA"/>
</dbReference>
<evidence type="ECO:0000256" key="3">
    <source>
        <dbReference type="SAM" id="MobiDB-lite"/>
    </source>
</evidence>
<organism evidence="4 5">
    <name type="scientific">Colletotrichum tamarilloi</name>
    <dbReference type="NCBI Taxonomy" id="1209934"/>
    <lineage>
        <taxon>Eukaryota</taxon>
        <taxon>Fungi</taxon>
        <taxon>Dikarya</taxon>
        <taxon>Ascomycota</taxon>
        <taxon>Pezizomycotina</taxon>
        <taxon>Sordariomycetes</taxon>
        <taxon>Hypocreomycetidae</taxon>
        <taxon>Glomerellales</taxon>
        <taxon>Glomerellaceae</taxon>
        <taxon>Colletotrichum</taxon>
        <taxon>Colletotrichum acutatum species complex</taxon>
    </lineage>
</organism>
<dbReference type="PANTHER" id="PTHR11066">
    <property type="entry name" value="ACYL-COA THIOESTERASE"/>
    <property type="match status" value="1"/>
</dbReference>
<feature type="region of interest" description="Disordered" evidence="3">
    <location>
        <begin position="322"/>
        <end position="348"/>
    </location>
</feature>
<dbReference type="CDD" id="cd03444">
    <property type="entry name" value="Thioesterase_II_repeat1"/>
    <property type="match status" value="1"/>
</dbReference>
<dbReference type="InterPro" id="IPR003703">
    <property type="entry name" value="Acyl_CoA_thio"/>
</dbReference>
<evidence type="ECO:0000256" key="1">
    <source>
        <dbReference type="ARBA" id="ARBA00006538"/>
    </source>
</evidence>
<comment type="caution">
    <text evidence="4">The sequence shown here is derived from an EMBL/GenBank/DDBJ whole genome shotgun (WGS) entry which is preliminary data.</text>
</comment>